<gene>
    <name evidence="1" type="ORF">Tcan_02637</name>
</gene>
<name>A0A0B2V8Y7_TOXCA</name>
<accession>A0A0B2V8Y7</accession>
<dbReference type="AlphaFoldDB" id="A0A0B2V8Y7"/>
<sequence>MKMTMLLPAPTVTCLTPARTKLTIEEANRKIGLDMRFPKRLSSMAHTLQLTLAGGLKASGCRAQVDALIRMVRRFRKTQLAAERLHARSRLNLTMPCSTRWNSLCYGMERYLRVKDAVWEDV</sequence>
<evidence type="ECO:0000313" key="1">
    <source>
        <dbReference type="EMBL" id="KHN79881.1"/>
    </source>
</evidence>
<dbReference type="OrthoDB" id="5865631at2759"/>
<dbReference type="Proteomes" id="UP000031036">
    <property type="component" value="Unassembled WGS sequence"/>
</dbReference>
<comment type="caution">
    <text evidence="1">The sequence shown here is derived from an EMBL/GenBank/DDBJ whole genome shotgun (WGS) entry which is preliminary data.</text>
</comment>
<reference evidence="1 2" key="1">
    <citation type="submission" date="2014-11" db="EMBL/GenBank/DDBJ databases">
        <title>Genetic blueprint of the zoonotic pathogen Toxocara canis.</title>
        <authorList>
            <person name="Zhu X.-Q."/>
            <person name="Korhonen P.K."/>
            <person name="Cai H."/>
            <person name="Young N.D."/>
            <person name="Nejsum P."/>
            <person name="von Samson-Himmelstjerna G."/>
            <person name="Boag P.R."/>
            <person name="Tan P."/>
            <person name="Li Q."/>
            <person name="Min J."/>
            <person name="Yang Y."/>
            <person name="Wang X."/>
            <person name="Fang X."/>
            <person name="Hall R.S."/>
            <person name="Hofmann A."/>
            <person name="Sternberg P.W."/>
            <person name="Jex A.R."/>
            <person name="Gasser R.B."/>
        </authorList>
    </citation>
    <scope>NUCLEOTIDE SEQUENCE [LARGE SCALE GENOMIC DNA]</scope>
    <source>
        <strain evidence="1">PN_DK_2014</strain>
    </source>
</reference>
<protein>
    <submittedName>
        <fullName evidence="1">Uncharacterized protein</fullName>
    </submittedName>
</protein>
<proteinExistence type="predicted"/>
<evidence type="ECO:0000313" key="2">
    <source>
        <dbReference type="Proteomes" id="UP000031036"/>
    </source>
</evidence>
<dbReference type="EMBL" id="JPKZ01001811">
    <property type="protein sequence ID" value="KHN79881.1"/>
    <property type="molecule type" value="Genomic_DNA"/>
</dbReference>
<dbReference type="SUPFAM" id="SSF53098">
    <property type="entry name" value="Ribonuclease H-like"/>
    <property type="match status" value="1"/>
</dbReference>
<dbReference type="InterPro" id="IPR012337">
    <property type="entry name" value="RNaseH-like_sf"/>
</dbReference>
<keyword evidence="2" id="KW-1185">Reference proteome</keyword>
<organism evidence="1 2">
    <name type="scientific">Toxocara canis</name>
    <name type="common">Canine roundworm</name>
    <dbReference type="NCBI Taxonomy" id="6265"/>
    <lineage>
        <taxon>Eukaryota</taxon>
        <taxon>Metazoa</taxon>
        <taxon>Ecdysozoa</taxon>
        <taxon>Nematoda</taxon>
        <taxon>Chromadorea</taxon>
        <taxon>Rhabditida</taxon>
        <taxon>Spirurina</taxon>
        <taxon>Ascaridomorpha</taxon>
        <taxon>Ascaridoidea</taxon>
        <taxon>Toxocaridae</taxon>
        <taxon>Toxocara</taxon>
    </lineage>
</organism>